<gene>
    <name evidence="9" type="ORF">M501DRAFT_941327</name>
</gene>
<name>A0A9P4S4X6_9PEZI</name>
<organism evidence="9 10">
    <name type="scientific">Patellaria atrata CBS 101060</name>
    <dbReference type="NCBI Taxonomy" id="1346257"/>
    <lineage>
        <taxon>Eukaryota</taxon>
        <taxon>Fungi</taxon>
        <taxon>Dikarya</taxon>
        <taxon>Ascomycota</taxon>
        <taxon>Pezizomycotina</taxon>
        <taxon>Dothideomycetes</taxon>
        <taxon>Dothideomycetes incertae sedis</taxon>
        <taxon>Patellariales</taxon>
        <taxon>Patellariaceae</taxon>
        <taxon>Patellaria</taxon>
    </lineage>
</organism>
<keyword evidence="5" id="KW-0804">Transcription</keyword>
<evidence type="ECO:0000256" key="2">
    <source>
        <dbReference type="ARBA" id="ARBA00009001"/>
    </source>
</evidence>
<comment type="similarity">
    <text evidence="2">Belongs to the transcriptional coactivator PC4 family.</text>
</comment>
<evidence type="ECO:0000259" key="8">
    <source>
        <dbReference type="Pfam" id="PF02229"/>
    </source>
</evidence>
<feature type="compositionally biased region" description="Polar residues" evidence="7">
    <location>
        <begin position="128"/>
        <end position="137"/>
    </location>
</feature>
<keyword evidence="6" id="KW-0539">Nucleus</keyword>
<comment type="caution">
    <text evidence="9">The sequence shown here is derived from an EMBL/GenBank/DDBJ whole genome shotgun (WGS) entry which is preliminary data.</text>
</comment>
<dbReference type="GO" id="GO:0003713">
    <property type="term" value="F:transcription coactivator activity"/>
    <property type="evidence" value="ECO:0007669"/>
    <property type="project" value="InterPro"/>
</dbReference>
<keyword evidence="10" id="KW-1185">Reference proteome</keyword>
<dbReference type="Proteomes" id="UP000799429">
    <property type="component" value="Unassembled WGS sequence"/>
</dbReference>
<reference evidence="9" key="1">
    <citation type="journal article" date="2020" name="Stud. Mycol.">
        <title>101 Dothideomycetes genomes: a test case for predicting lifestyles and emergence of pathogens.</title>
        <authorList>
            <person name="Haridas S."/>
            <person name="Albert R."/>
            <person name="Binder M."/>
            <person name="Bloem J."/>
            <person name="Labutti K."/>
            <person name="Salamov A."/>
            <person name="Andreopoulos B."/>
            <person name="Baker S."/>
            <person name="Barry K."/>
            <person name="Bills G."/>
            <person name="Bluhm B."/>
            <person name="Cannon C."/>
            <person name="Castanera R."/>
            <person name="Culley D."/>
            <person name="Daum C."/>
            <person name="Ezra D."/>
            <person name="Gonzalez J."/>
            <person name="Henrissat B."/>
            <person name="Kuo A."/>
            <person name="Liang C."/>
            <person name="Lipzen A."/>
            <person name="Lutzoni F."/>
            <person name="Magnuson J."/>
            <person name="Mondo S."/>
            <person name="Nolan M."/>
            <person name="Ohm R."/>
            <person name="Pangilinan J."/>
            <person name="Park H.-J."/>
            <person name="Ramirez L."/>
            <person name="Alfaro M."/>
            <person name="Sun H."/>
            <person name="Tritt A."/>
            <person name="Yoshinaga Y."/>
            <person name="Zwiers L.-H."/>
            <person name="Turgeon B."/>
            <person name="Goodwin S."/>
            <person name="Spatafora J."/>
            <person name="Crous P."/>
            <person name="Grigoriev I."/>
        </authorList>
    </citation>
    <scope>NUCLEOTIDE SEQUENCE</scope>
    <source>
        <strain evidence="9">CBS 101060</strain>
    </source>
</reference>
<evidence type="ECO:0000256" key="6">
    <source>
        <dbReference type="ARBA" id="ARBA00023242"/>
    </source>
</evidence>
<dbReference type="OrthoDB" id="2505440at2759"/>
<dbReference type="GO" id="GO:0060261">
    <property type="term" value="P:positive regulation of transcription initiation by RNA polymerase II"/>
    <property type="evidence" value="ECO:0007669"/>
    <property type="project" value="InterPro"/>
</dbReference>
<evidence type="ECO:0000256" key="1">
    <source>
        <dbReference type="ARBA" id="ARBA00004123"/>
    </source>
</evidence>
<evidence type="ECO:0000313" key="10">
    <source>
        <dbReference type="Proteomes" id="UP000799429"/>
    </source>
</evidence>
<feature type="domain" description="Transcriptional coactivator p15 (PC4) C-terminal" evidence="8">
    <location>
        <begin position="57"/>
        <end position="106"/>
    </location>
</feature>
<evidence type="ECO:0000256" key="3">
    <source>
        <dbReference type="ARBA" id="ARBA00023015"/>
    </source>
</evidence>
<keyword evidence="4" id="KW-0238">DNA-binding</keyword>
<feature type="region of interest" description="Disordered" evidence="7">
    <location>
        <begin position="1"/>
        <end position="46"/>
    </location>
</feature>
<dbReference type="EMBL" id="MU006107">
    <property type="protein sequence ID" value="KAF2835671.1"/>
    <property type="molecule type" value="Genomic_DNA"/>
</dbReference>
<evidence type="ECO:0000256" key="5">
    <source>
        <dbReference type="ARBA" id="ARBA00023163"/>
    </source>
</evidence>
<dbReference type="GO" id="GO:0005634">
    <property type="term" value="C:nucleus"/>
    <property type="evidence" value="ECO:0007669"/>
    <property type="project" value="UniProtKB-SubCell"/>
</dbReference>
<accession>A0A9P4S4X6</accession>
<dbReference type="InterPro" id="IPR009044">
    <property type="entry name" value="ssDNA-bd_transcriptional_reg"/>
</dbReference>
<dbReference type="Gene3D" id="2.30.31.10">
    <property type="entry name" value="Transcriptional Coactivator Pc4, Chain A"/>
    <property type="match status" value="1"/>
</dbReference>
<comment type="subcellular location">
    <subcellularLocation>
        <location evidence="1">Nucleus</location>
    </subcellularLocation>
</comment>
<dbReference type="Pfam" id="PF02229">
    <property type="entry name" value="PC4"/>
    <property type="match status" value="1"/>
</dbReference>
<evidence type="ECO:0000313" key="9">
    <source>
        <dbReference type="EMBL" id="KAF2835671.1"/>
    </source>
</evidence>
<dbReference type="InterPro" id="IPR045125">
    <property type="entry name" value="Sub1/Tcp4-like"/>
</dbReference>
<sequence length="162" mass="18134">MAPRVGKRKSQAESYESDGGFVEDAPKSKKSKTTKGASKAQVDGDLQIDDDGNEYFMISKLRRVTISEFKGNRMVNIREYYEKDGKLLPGKKGISLPMDQYTAFIAVMPKIEEVLTNKGETVPRPDFSQPSKSQASPVKQEEGEDEDDNVKKNFEATSDEEE</sequence>
<dbReference type="SUPFAM" id="SSF54447">
    <property type="entry name" value="ssDNA-binding transcriptional regulator domain"/>
    <property type="match status" value="1"/>
</dbReference>
<keyword evidence="3" id="KW-0805">Transcription regulation</keyword>
<feature type="region of interest" description="Disordered" evidence="7">
    <location>
        <begin position="117"/>
        <end position="162"/>
    </location>
</feature>
<evidence type="ECO:0000256" key="7">
    <source>
        <dbReference type="SAM" id="MobiDB-lite"/>
    </source>
</evidence>
<evidence type="ECO:0000256" key="4">
    <source>
        <dbReference type="ARBA" id="ARBA00023125"/>
    </source>
</evidence>
<proteinExistence type="inferred from homology"/>
<dbReference type="AlphaFoldDB" id="A0A9P4S4X6"/>
<protein>
    <submittedName>
        <fullName evidence="9">PC4-domain-containing protein</fullName>
    </submittedName>
</protein>
<dbReference type="PANTHER" id="PTHR13215">
    <property type="entry name" value="RNA POLYMERASE II TRANSCRIPTIONAL COACTIVATOR"/>
    <property type="match status" value="1"/>
</dbReference>
<dbReference type="GO" id="GO:0003677">
    <property type="term" value="F:DNA binding"/>
    <property type="evidence" value="ECO:0007669"/>
    <property type="project" value="UniProtKB-KW"/>
</dbReference>
<dbReference type="InterPro" id="IPR003173">
    <property type="entry name" value="PC4_C"/>
</dbReference>